<protein>
    <submittedName>
        <fullName evidence="2">NLI interacting factor-like phosphatase</fullName>
    </submittedName>
</protein>
<dbReference type="Gene3D" id="3.40.50.1000">
    <property type="entry name" value="HAD superfamily/HAD-like"/>
    <property type="match status" value="1"/>
</dbReference>
<evidence type="ECO:0000259" key="1">
    <source>
        <dbReference type="PROSITE" id="PS50969"/>
    </source>
</evidence>
<gene>
    <name evidence="2" type="ORF">ORPV_133</name>
</gene>
<dbReference type="EMBL" id="LT906555">
    <property type="protein sequence ID" value="SNW62037.1"/>
    <property type="molecule type" value="Genomic_DNA"/>
</dbReference>
<dbReference type="InterPro" id="IPR050365">
    <property type="entry name" value="TIM50"/>
</dbReference>
<dbReference type="InterPro" id="IPR004274">
    <property type="entry name" value="FCP1_dom"/>
</dbReference>
<accession>A0A2I2L3E5</accession>
<evidence type="ECO:0000313" key="2">
    <source>
        <dbReference type="EMBL" id="SNW62037.1"/>
    </source>
</evidence>
<dbReference type="Proteomes" id="UP000236316">
    <property type="component" value="Segment"/>
</dbReference>
<name>A0A2I2L3E5_9VIRU</name>
<evidence type="ECO:0000313" key="3">
    <source>
        <dbReference type="Proteomes" id="UP000236316"/>
    </source>
</evidence>
<dbReference type="InterPro" id="IPR023214">
    <property type="entry name" value="HAD_sf"/>
</dbReference>
<sequence>MLHAVLDVDNTLLKSEVKCGQLKSIAFRPYLKEFLLYLFENFETVSIWTAGNKLYFNELQPKIEEYLPPNKYFHKIFTSERCTIKHHIQNGDILVLKKLKKLIKQLPNANVHNTIIIDDNKTTAIKNYGNLLPIYPYYGEEEDTALKDCIIVLEYIKEMYKGDGTVRKIDKRYLI</sequence>
<organism evidence="2">
    <name type="scientific">Orpheovirus IHUMI-LCC2</name>
    <dbReference type="NCBI Taxonomy" id="2023057"/>
    <lineage>
        <taxon>Viruses</taxon>
        <taxon>Varidnaviria</taxon>
        <taxon>Bamfordvirae</taxon>
        <taxon>Nucleocytoviricota</taxon>
        <taxon>Megaviricetes</taxon>
        <taxon>Pimascovirales</taxon>
        <taxon>Ocovirineae</taxon>
        <taxon>Orpheoviridae</taxon>
        <taxon>Alphaorpheovirus</taxon>
        <taxon>Alphaorpheovirus massiliense</taxon>
    </lineage>
</organism>
<dbReference type="SUPFAM" id="SSF56784">
    <property type="entry name" value="HAD-like"/>
    <property type="match status" value="1"/>
</dbReference>
<feature type="domain" description="FCP1 homology" evidence="1">
    <location>
        <begin position="1"/>
        <end position="159"/>
    </location>
</feature>
<dbReference type="SMART" id="SM00577">
    <property type="entry name" value="CPDc"/>
    <property type="match status" value="1"/>
</dbReference>
<dbReference type="GeneID" id="35381888"/>
<dbReference type="Pfam" id="PF03031">
    <property type="entry name" value="NIF"/>
    <property type="match status" value="1"/>
</dbReference>
<dbReference type="RefSeq" id="YP_009448339.1">
    <property type="nucleotide sequence ID" value="NC_036594.1"/>
</dbReference>
<dbReference type="InterPro" id="IPR036412">
    <property type="entry name" value="HAD-like_sf"/>
</dbReference>
<reference evidence="2" key="1">
    <citation type="submission" date="2017-08" db="EMBL/GenBank/DDBJ databases">
        <authorList>
            <consortium name="Urmite Genomes"/>
        </authorList>
    </citation>
    <scope>NUCLEOTIDE SEQUENCE [LARGE SCALE GENOMIC DNA]</scope>
    <source>
        <strain evidence="2">IHUMI-LCC2</strain>
    </source>
</reference>
<dbReference type="PROSITE" id="PS50969">
    <property type="entry name" value="FCP1"/>
    <property type="match status" value="1"/>
</dbReference>
<dbReference type="PANTHER" id="PTHR12210">
    <property type="entry name" value="DULLARD PROTEIN PHOSPHATASE"/>
    <property type="match status" value="1"/>
</dbReference>
<dbReference type="KEGG" id="vg:35381888"/>
<keyword evidence="3" id="KW-1185">Reference proteome</keyword>
<proteinExistence type="predicted"/>